<dbReference type="PANTHER" id="PTHR33908:SF11">
    <property type="entry name" value="MEMBRANE PROTEIN"/>
    <property type="match status" value="1"/>
</dbReference>
<comment type="subcellular location">
    <subcellularLocation>
        <location evidence="1">Cell membrane</location>
        <topology evidence="1">Multi-pass membrane protein</topology>
    </subcellularLocation>
</comment>
<feature type="transmembrane region" description="Helical" evidence="8">
    <location>
        <begin position="181"/>
        <end position="211"/>
    </location>
</feature>
<dbReference type="eggNOG" id="COG1807">
    <property type="taxonomic scope" value="Bacteria"/>
</dbReference>
<evidence type="ECO:0000256" key="4">
    <source>
        <dbReference type="ARBA" id="ARBA00022679"/>
    </source>
</evidence>
<dbReference type="AlphaFoldDB" id="A0LKH2"/>
<dbReference type="InParanoid" id="A0LKH2"/>
<dbReference type="Proteomes" id="UP000001784">
    <property type="component" value="Chromosome"/>
</dbReference>
<feature type="transmembrane region" description="Helical" evidence="8">
    <location>
        <begin position="152"/>
        <end position="169"/>
    </location>
</feature>
<keyword evidence="4" id="KW-0808">Transferase</keyword>
<dbReference type="KEGG" id="sfu:Sfum_2242"/>
<proteinExistence type="predicted"/>
<evidence type="ECO:0000256" key="8">
    <source>
        <dbReference type="SAM" id="Phobius"/>
    </source>
</evidence>
<keyword evidence="7 8" id="KW-0472">Membrane</keyword>
<dbReference type="Pfam" id="PF13231">
    <property type="entry name" value="PMT_2"/>
    <property type="match status" value="1"/>
</dbReference>
<gene>
    <name evidence="10" type="ordered locus">Sfum_2242</name>
</gene>
<feature type="transmembrane region" description="Helical" evidence="8">
    <location>
        <begin position="217"/>
        <end position="238"/>
    </location>
</feature>
<feature type="domain" description="Glycosyltransferase RgtA/B/C/D-like" evidence="9">
    <location>
        <begin position="80"/>
        <end position="231"/>
    </location>
</feature>
<protein>
    <recommendedName>
        <fullName evidence="9">Glycosyltransferase RgtA/B/C/D-like domain-containing protein</fullName>
    </recommendedName>
</protein>
<evidence type="ECO:0000256" key="5">
    <source>
        <dbReference type="ARBA" id="ARBA00022692"/>
    </source>
</evidence>
<name>A0LKH2_SYNFM</name>
<reference evidence="10 11" key="1">
    <citation type="submission" date="2006-10" db="EMBL/GenBank/DDBJ databases">
        <title>Complete sequence of Syntrophobacter fumaroxidans MPOB.</title>
        <authorList>
            <consortium name="US DOE Joint Genome Institute"/>
            <person name="Copeland A."/>
            <person name="Lucas S."/>
            <person name="Lapidus A."/>
            <person name="Barry K."/>
            <person name="Detter J.C."/>
            <person name="Glavina del Rio T."/>
            <person name="Hammon N."/>
            <person name="Israni S."/>
            <person name="Pitluck S."/>
            <person name="Goltsman E.G."/>
            <person name="Martinez M."/>
            <person name="Schmutz J."/>
            <person name="Larimer F."/>
            <person name="Land M."/>
            <person name="Hauser L."/>
            <person name="Kyrpides N."/>
            <person name="Kim E."/>
            <person name="Boone D.R."/>
            <person name="Brockman F."/>
            <person name="Culley D."/>
            <person name="Ferry J."/>
            <person name="Gunsalus R."/>
            <person name="McInerney M.J."/>
            <person name="Morrison M."/>
            <person name="Plugge C."/>
            <person name="Rohlin L."/>
            <person name="Scholten J."/>
            <person name="Sieber J."/>
            <person name="Stams A.J.M."/>
            <person name="Worm P."/>
            <person name="Henstra A.M."/>
            <person name="Richardson P."/>
        </authorList>
    </citation>
    <scope>NUCLEOTIDE SEQUENCE [LARGE SCALE GENOMIC DNA]</scope>
    <source>
        <strain evidence="11">DSM 10017 / MPOB</strain>
    </source>
</reference>
<accession>A0LKH2</accession>
<evidence type="ECO:0000256" key="7">
    <source>
        <dbReference type="ARBA" id="ARBA00023136"/>
    </source>
</evidence>
<keyword evidence="5 8" id="KW-0812">Transmembrane</keyword>
<keyword evidence="3" id="KW-0328">Glycosyltransferase</keyword>
<feature type="transmembrane region" description="Helical" evidence="8">
    <location>
        <begin position="259"/>
        <end position="277"/>
    </location>
</feature>
<evidence type="ECO:0000313" key="10">
    <source>
        <dbReference type="EMBL" id="ABK17924.1"/>
    </source>
</evidence>
<evidence type="ECO:0000313" key="11">
    <source>
        <dbReference type="Proteomes" id="UP000001784"/>
    </source>
</evidence>
<keyword evidence="11" id="KW-1185">Reference proteome</keyword>
<feature type="transmembrane region" description="Helical" evidence="8">
    <location>
        <begin position="322"/>
        <end position="341"/>
    </location>
</feature>
<dbReference type="PANTHER" id="PTHR33908">
    <property type="entry name" value="MANNOSYLTRANSFERASE YKCB-RELATED"/>
    <property type="match status" value="1"/>
</dbReference>
<keyword evidence="6 8" id="KW-1133">Transmembrane helix</keyword>
<feature type="transmembrane region" description="Helical" evidence="8">
    <location>
        <begin position="7"/>
        <end position="26"/>
    </location>
</feature>
<feature type="transmembrane region" description="Helical" evidence="8">
    <location>
        <begin position="347"/>
        <end position="365"/>
    </location>
</feature>
<evidence type="ECO:0000256" key="1">
    <source>
        <dbReference type="ARBA" id="ARBA00004651"/>
    </source>
</evidence>
<dbReference type="GO" id="GO:0009103">
    <property type="term" value="P:lipopolysaccharide biosynthetic process"/>
    <property type="evidence" value="ECO:0007669"/>
    <property type="project" value="UniProtKB-ARBA"/>
</dbReference>
<evidence type="ECO:0000256" key="6">
    <source>
        <dbReference type="ARBA" id="ARBA00022989"/>
    </source>
</evidence>
<dbReference type="EMBL" id="CP000478">
    <property type="protein sequence ID" value="ABK17924.1"/>
    <property type="molecule type" value="Genomic_DNA"/>
</dbReference>
<dbReference type="GO" id="GO:0005886">
    <property type="term" value="C:plasma membrane"/>
    <property type="evidence" value="ECO:0007669"/>
    <property type="project" value="UniProtKB-SubCell"/>
</dbReference>
<dbReference type="STRING" id="335543.Sfum_2242"/>
<evidence type="ECO:0000259" key="9">
    <source>
        <dbReference type="Pfam" id="PF13231"/>
    </source>
</evidence>
<keyword evidence="2" id="KW-1003">Cell membrane</keyword>
<evidence type="ECO:0000256" key="3">
    <source>
        <dbReference type="ARBA" id="ARBA00022676"/>
    </source>
</evidence>
<organism evidence="10 11">
    <name type="scientific">Syntrophobacter fumaroxidans (strain DSM 10017 / MPOB)</name>
    <dbReference type="NCBI Taxonomy" id="335543"/>
    <lineage>
        <taxon>Bacteria</taxon>
        <taxon>Pseudomonadati</taxon>
        <taxon>Thermodesulfobacteriota</taxon>
        <taxon>Syntrophobacteria</taxon>
        <taxon>Syntrophobacterales</taxon>
        <taxon>Syntrophobacteraceae</taxon>
        <taxon>Syntrophobacter</taxon>
    </lineage>
</organism>
<dbReference type="InterPro" id="IPR038731">
    <property type="entry name" value="RgtA/B/C-like"/>
</dbReference>
<dbReference type="HOGENOM" id="CLU_493266_0_0_7"/>
<feature type="transmembrane region" description="Helical" evidence="8">
    <location>
        <begin position="297"/>
        <end position="315"/>
    </location>
</feature>
<dbReference type="GO" id="GO:0016763">
    <property type="term" value="F:pentosyltransferase activity"/>
    <property type="evidence" value="ECO:0007669"/>
    <property type="project" value="TreeGrafter"/>
</dbReference>
<dbReference type="InterPro" id="IPR050297">
    <property type="entry name" value="LipidA_mod_glycosyltrf_83"/>
</dbReference>
<feature type="transmembrane region" description="Helical" evidence="8">
    <location>
        <begin position="101"/>
        <end position="120"/>
    </location>
</feature>
<evidence type="ECO:0000256" key="2">
    <source>
        <dbReference type="ARBA" id="ARBA00022475"/>
    </source>
</evidence>
<sequence length="537" mass="60947" precursor="true">MKLMPSRACGFLFPAILLCASFLFLYRLDHRPLWQDEAETACLAGSVLEHGVPLAFDGKNFISQEEGREFGSDTLWRWSPWLQIYIAAGAFRVGGFTTEAGRFPCALAGLACVAMVFLLIRRRFEDPAWALVAALILATSVVFILFSRQCRYYSMGALLATVSVHAFLGDWQSRWKPAATLVLALCLLFYANYLLFFCYAGSAGLAAILVYRNRLPLVRVSMLACATALLLLPGVFLFRLGQQSGMLDFTLIFGSLGRYFSDCFQFIVPLPLVLVLLWKWRDAVLKRRLPEDPGERFALFLALIILFNVTVMLAVPQQEHRYLLHLYPLAAMLLAWVIRKLWNRQKFAAVLLGLMLAFTNWLHILPMDWLGIVNRPWQNGPTMLTSPNIPLRLFLTELFSDYPDVNGSLIAFFNAHARPGDTILTTYGDLPLQFYTGCRVIGGLQGPALLRGKTPDWVVKRHYTRRNRELMLNASESAALEYIGRSLEYEAITLPCPDEMYGNRADPYYHRFIPEREPYQHLVVYRRKVTGDEGSPP</sequence>
<feature type="transmembrane region" description="Helical" evidence="8">
    <location>
        <begin position="127"/>
        <end position="146"/>
    </location>
</feature>
<dbReference type="RefSeq" id="WP_011699093.1">
    <property type="nucleotide sequence ID" value="NC_008554.1"/>
</dbReference>